<dbReference type="EnsemblProtists" id="EOD32683">
    <property type="protein sequence ID" value="EOD32683"/>
    <property type="gene ID" value="EMIHUDRAFT_230453"/>
</dbReference>
<dbReference type="RefSeq" id="XP_005785112.1">
    <property type="nucleotide sequence ID" value="XM_005785055.1"/>
</dbReference>
<dbReference type="HOGENOM" id="CLU_781769_0_0_1"/>
<keyword evidence="2" id="KW-1185">Reference proteome</keyword>
<evidence type="ECO:0000313" key="1">
    <source>
        <dbReference type="EnsemblProtists" id="EOD32683"/>
    </source>
</evidence>
<sequence>MTPAAAILERGGGIGFDQCSAGSYSWPGIPIGLPGGNYLEMCVPTKCSFSTTDKLLRFAAGDLWNNQARSTILGTSCRNPAPGEAGNATKRAYLIVRNPYERLLSAFLGQVAAPSSGGSHRDQDARAHLHLPFGPNGSSHARYGAFQPTPESFADFVLQLTAKPPGLGGKLHGGGQLQGFASDHLEPITSSPRHCLRPEYRWGRPWQDYYTVLKLEQQTDWYADWVRDNRLARWTQSRRWPGGCFWRAPNKSCAETLSVRSVTVNASASLPKRRCQAASGHNTGTCLTLRKFYTDALAALVTAYAAEDLKAFSYPAWLPSWGPAPEAGPPVSERGTYGQTRAASWSCSCRGSKYS</sequence>
<dbReference type="AlphaFoldDB" id="A0A0D3KA98"/>
<proteinExistence type="predicted"/>
<accession>A0A0D3KA98</accession>
<dbReference type="Proteomes" id="UP000013827">
    <property type="component" value="Unassembled WGS sequence"/>
</dbReference>
<dbReference type="PaxDb" id="2903-EOD32683"/>
<organism evidence="1 2">
    <name type="scientific">Emiliania huxleyi (strain CCMP1516)</name>
    <dbReference type="NCBI Taxonomy" id="280463"/>
    <lineage>
        <taxon>Eukaryota</taxon>
        <taxon>Haptista</taxon>
        <taxon>Haptophyta</taxon>
        <taxon>Prymnesiophyceae</taxon>
        <taxon>Isochrysidales</taxon>
        <taxon>Noelaerhabdaceae</taxon>
        <taxon>Emiliania</taxon>
    </lineage>
</organism>
<dbReference type="KEGG" id="ehx:EMIHUDRAFT_230453"/>
<protein>
    <recommendedName>
        <fullName evidence="3">Sulfotransferase domain-containing protein</fullName>
    </recommendedName>
</protein>
<dbReference type="GeneID" id="17277955"/>
<evidence type="ECO:0000313" key="2">
    <source>
        <dbReference type="Proteomes" id="UP000013827"/>
    </source>
</evidence>
<reference evidence="1" key="2">
    <citation type="submission" date="2024-10" db="UniProtKB">
        <authorList>
            <consortium name="EnsemblProtists"/>
        </authorList>
    </citation>
    <scope>IDENTIFICATION</scope>
</reference>
<name>A0A0D3KA98_EMIH1</name>
<reference evidence="2" key="1">
    <citation type="journal article" date="2013" name="Nature">
        <title>Pan genome of the phytoplankton Emiliania underpins its global distribution.</title>
        <authorList>
            <person name="Read B.A."/>
            <person name="Kegel J."/>
            <person name="Klute M.J."/>
            <person name="Kuo A."/>
            <person name="Lefebvre S.C."/>
            <person name="Maumus F."/>
            <person name="Mayer C."/>
            <person name="Miller J."/>
            <person name="Monier A."/>
            <person name="Salamov A."/>
            <person name="Young J."/>
            <person name="Aguilar M."/>
            <person name="Claverie J.M."/>
            <person name="Frickenhaus S."/>
            <person name="Gonzalez K."/>
            <person name="Herman E.K."/>
            <person name="Lin Y.C."/>
            <person name="Napier J."/>
            <person name="Ogata H."/>
            <person name="Sarno A.F."/>
            <person name="Shmutz J."/>
            <person name="Schroeder D."/>
            <person name="de Vargas C."/>
            <person name="Verret F."/>
            <person name="von Dassow P."/>
            <person name="Valentin K."/>
            <person name="Van de Peer Y."/>
            <person name="Wheeler G."/>
            <person name="Dacks J.B."/>
            <person name="Delwiche C.F."/>
            <person name="Dyhrman S.T."/>
            <person name="Glockner G."/>
            <person name="John U."/>
            <person name="Richards T."/>
            <person name="Worden A.Z."/>
            <person name="Zhang X."/>
            <person name="Grigoriev I.V."/>
            <person name="Allen A.E."/>
            <person name="Bidle K."/>
            <person name="Borodovsky M."/>
            <person name="Bowler C."/>
            <person name="Brownlee C."/>
            <person name="Cock J.M."/>
            <person name="Elias M."/>
            <person name="Gladyshev V.N."/>
            <person name="Groth M."/>
            <person name="Guda C."/>
            <person name="Hadaegh A."/>
            <person name="Iglesias-Rodriguez M.D."/>
            <person name="Jenkins J."/>
            <person name="Jones B.M."/>
            <person name="Lawson T."/>
            <person name="Leese F."/>
            <person name="Lindquist E."/>
            <person name="Lobanov A."/>
            <person name="Lomsadze A."/>
            <person name="Malik S.B."/>
            <person name="Marsh M.E."/>
            <person name="Mackinder L."/>
            <person name="Mock T."/>
            <person name="Mueller-Roeber B."/>
            <person name="Pagarete A."/>
            <person name="Parker M."/>
            <person name="Probert I."/>
            <person name="Quesneville H."/>
            <person name="Raines C."/>
            <person name="Rensing S.A."/>
            <person name="Riano-Pachon D.M."/>
            <person name="Richier S."/>
            <person name="Rokitta S."/>
            <person name="Shiraiwa Y."/>
            <person name="Soanes D.M."/>
            <person name="van der Giezen M."/>
            <person name="Wahlund T.M."/>
            <person name="Williams B."/>
            <person name="Wilson W."/>
            <person name="Wolfe G."/>
            <person name="Wurch L.L."/>
        </authorList>
    </citation>
    <scope>NUCLEOTIDE SEQUENCE</scope>
</reference>
<evidence type="ECO:0008006" key="3">
    <source>
        <dbReference type="Google" id="ProtNLM"/>
    </source>
</evidence>